<protein>
    <submittedName>
        <fullName evidence="2">Putative glycosyltransferase EpsJ</fullName>
        <ecNumber evidence="2">2.4.-.-</ecNumber>
    </submittedName>
</protein>
<dbReference type="SUPFAM" id="SSF53448">
    <property type="entry name" value="Nucleotide-diphospho-sugar transferases"/>
    <property type="match status" value="1"/>
</dbReference>
<proteinExistence type="predicted"/>
<reference evidence="3" key="1">
    <citation type="submission" date="2018-05" db="EMBL/GenBank/DDBJ databases">
        <authorList>
            <person name="Hao L."/>
        </authorList>
    </citation>
    <scope>NUCLEOTIDE SEQUENCE [LARGE SCALE GENOMIC DNA]</scope>
</reference>
<dbReference type="PANTHER" id="PTHR43685">
    <property type="entry name" value="GLYCOSYLTRANSFERASE"/>
    <property type="match status" value="1"/>
</dbReference>
<keyword evidence="3" id="KW-1185">Reference proteome</keyword>
<dbReference type="GO" id="GO:0016757">
    <property type="term" value="F:glycosyltransferase activity"/>
    <property type="evidence" value="ECO:0007669"/>
    <property type="project" value="UniProtKB-KW"/>
</dbReference>
<evidence type="ECO:0000313" key="2">
    <source>
        <dbReference type="EMBL" id="SQD92640.1"/>
    </source>
</evidence>
<name>A0A2X3L1H9_9BACT</name>
<evidence type="ECO:0000259" key="1">
    <source>
        <dbReference type="Pfam" id="PF00535"/>
    </source>
</evidence>
<dbReference type="InterPro" id="IPR050834">
    <property type="entry name" value="Glycosyltransf_2"/>
</dbReference>
<dbReference type="KEGG" id="bana:BARAN1_0616"/>
<gene>
    <name evidence="2" type="primary">epsJ</name>
    <name evidence="2" type="ORF">BARAN1_0616</name>
</gene>
<dbReference type="RefSeq" id="WP_122030831.1">
    <property type="nucleotide sequence ID" value="NZ_LS483254.1"/>
</dbReference>
<dbReference type="PANTHER" id="PTHR43685:SF2">
    <property type="entry name" value="GLYCOSYLTRANSFERASE 2-LIKE DOMAIN-CONTAINING PROTEIN"/>
    <property type="match status" value="1"/>
</dbReference>
<dbReference type="InterPro" id="IPR001173">
    <property type="entry name" value="Glyco_trans_2-like"/>
</dbReference>
<sequence length="315" mass="35827">MTPQVSVIMPAFNTGRWIRQAIQSVLDQTLTEVEILVVDDGSTDDTVAVVEGIQDERVRLLRQPENRGVSAARNVALDHAQGTWAAILDSDDWLARRDRLATLVGLGAAHKADLVADDLYLVEEGKDHAWATMLGQNALRLREPTWVDLPMFVKHDLSPIKPLVRVAFLRERGIRYDETLRITEDWRFYMECLLGGARLILFPEPGYAYRMRPGSLSRGVLPLLGQVETNLCQYLGDKRMAAYPEVIALLQEKLAAVRSNLRYYRVMAPLKERNLARALAAAIRTPDFPWLFALRVTNIVDYRVRRRRVKLSLPE</sequence>
<organism evidence="2 3">
    <name type="scientific">Candidatus Bipolaricaulis anaerobius</name>
    <dbReference type="NCBI Taxonomy" id="2026885"/>
    <lineage>
        <taxon>Bacteria</taxon>
        <taxon>Candidatus Bipolaricaulota</taxon>
        <taxon>Candidatus Bipolaricaulia</taxon>
        <taxon>Candidatus Bipolaricaulales</taxon>
        <taxon>Candidatus Bipolaricaulaceae</taxon>
        <taxon>Candidatus Bipolaricaulis</taxon>
    </lineage>
</organism>
<dbReference type="EMBL" id="LS483254">
    <property type="protein sequence ID" value="SQD92640.1"/>
    <property type="molecule type" value="Genomic_DNA"/>
</dbReference>
<keyword evidence="2" id="KW-0808">Transferase</keyword>
<dbReference type="AlphaFoldDB" id="A0A2X3L1H9"/>
<dbReference type="InterPro" id="IPR029044">
    <property type="entry name" value="Nucleotide-diphossugar_trans"/>
</dbReference>
<accession>A0A2X3L1H9</accession>
<dbReference type="Pfam" id="PF00535">
    <property type="entry name" value="Glycos_transf_2"/>
    <property type="match status" value="1"/>
</dbReference>
<dbReference type="OrthoDB" id="9812327at2"/>
<keyword evidence="2" id="KW-0328">Glycosyltransferase</keyword>
<dbReference type="Proteomes" id="UP000249818">
    <property type="component" value="Chromosome BARAN1"/>
</dbReference>
<evidence type="ECO:0000313" key="3">
    <source>
        <dbReference type="Proteomes" id="UP000249818"/>
    </source>
</evidence>
<feature type="domain" description="Glycosyltransferase 2-like" evidence="1">
    <location>
        <begin position="6"/>
        <end position="134"/>
    </location>
</feature>
<dbReference type="EC" id="2.4.-.-" evidence="2"/>
<dbReference type="Gene3D" id="3.90.550.10">
    <property type="entry name" value="Spore Coat Polysaccharide Biosynthesis Protein SpsA, Chain A"/>
    <property type="match status" value="1"/>
</dbReference>